<protein>
    <submittedName>
        <fullName evidence="1">Uncharacterized protein</fullName>
    </submittedName>
</protein>
<name>A0A0G0XSW7_9BACT</name>
<accession>A0A0G0XSW7</accession>
<dbReference type="AlphaFoldDB" id="A0A0G0XSW7"/>
<evidence type="ECO:0000313" key="2">
    <source>
        <dbReference type="Proteomes" id="UP000033859"/>
    </source>
</evidence>
<proteinExistence type="predicted"/>
<comment type="caution">
    <text evidence="1">The sequence shown here is derived from an EMBL/GenBank/DDBJ whole genome shotgun (WGS) entry which is preliminary data.</text>
</comment>
<sequence>MSRKILIINIINQNRISIQIKNASMETEDEYLTPGQGSDNMLIRLLDKILLKNKIKKSSLKNIEIQGEIRGISALGLVARAIKEALLTLN</sequence>
<dbReference type="EMBL" id="LCCE01000004">
    <property type="protein sequence ID" value="KKS27492.1"/>
    <property type="molecule type" value="Genomic_DNA"/>
</dbReference>
<organism evidence="1 2">
    <name type="scientific">Candidatus Yanofskybacteria bacterium GW2011_GWC2_41_9</name>
    <dbReference type="NCBI Taxonomy" id="1619029"/>
    <lineage>
        <taxon>Bacteria</taxon>
        <taxon>Candidatus Yanofskyibacteriota</taxon>
    </lineage>
</organism>
<gene>
    <name evidence="1" type="ORF">UU84_C0004G0006</name>
</gene>
<dbReference type="Proteomes" id="UP000033859">
    <property type="component" value="Unassembled WGS sequence"/>
</dbReference>
<reference evidence="1 2" key="1">
    <citation type="journal article" date="2015" name="Nature">
        <title>rRNA introns, odd ribosomes, and small enigmatic genomes across a large radiation of phyla.</title>
        <authorList>
            <person name="Brown C.T."/>
            <person name="Hug L.A."/>
            <person name="Thomas B.C."/>
            <person name="Sharon I."/>
            <person name="Castelle C.J."/>
            <person name="Singh A."/>
            <person name="Wilkins M.J."/>
            <person name="Williams K.H."/>
            <person name="Banfield J.F."/>
        </authorList>
    </citation>
    <scope>NUCLEOTIDE SEQUENCE [LARGE SCALE GENOMIC DNA]</scope>
</reference>
<evidence type="ECO:0000313" key="1">
    <source>
        <dbReference type="EMBL" id="KKS27492.1"/>
    </source>
</evidence>